<evidence type="ECO:0000256" key="8">
    <source>
        <dbReference type="ARBA" id="ARBA00023012"/>
    </source>
</evidence>
<dbReference type="EC" id="2.7.13.3" evidence="2"/>
<name>F8A2X3_CELGA</name>
<proteinExistence type="predicted"/>
<dbReference type="GO" id="GO:0000155">
    <property type="term" value="F:phosphorelay sensor kinase activity"/>
    <property type="evidence" value="ECO:0007669"/>
    <property type="project" value="InterPro"/>
</dbReference>
<feature type="transmembrane region" description="Helical" evidence="9">
    <location>
        <begin position="97"/>
        <end position="116"/>
    </location>
</feature>
<dbReference type="GO" id="GO:0046983">
    <property type="term" value="F:protein dimerization activity"/>
    <property type="evidence" value="ECO:0007669"/>
    <property type="project" value="InterPro"/>
</dbReference>
<evidence type="ECO:0000256" key="6">
    <source>
        <dbReference type="ARBA" id="ARBA00022777"/>
    </source>
</evidence>
<gene>
    <name evidence="11" type="ordered locus">Celgi_0162</name>
</gene>
<keyword evidence="3" id="KW-0597">Phosphoprotein</keyword>
<evidence type="ECO:0000313" key="12">
    <source>
        <dbReference type="Proteomes" id="UP000000485"/>
    </source>
</evidence>
<keyword evidence="12" id="KW-1185">Reference proteome</keyword>
<dbReference type="STRING" id="593907.Celgi_0162"/>
<feature type="transmembrane region" description="Helical" evidence="9">
    <location>
        <begin position="180"/>
        <end position="201"/>
    </location>
</feature>
<dbReference type="InterPro" id="IPR011712">
    <property type="entry name" value="Sig_transdc_His_kin_sub3_dim/P"/>
</dbReference>
<evidence type="ECO:0000256" key="3">
    <source>
        <dbReference type="ARBA" id="ARBA00022553"/>
    </source>
</evidence>
<reference evidence="12" key="1">
    <citation type="submission" date="2011-04" db="EMBL/GenBank/DDBJ databases">
        <title>Complete sequence of Cellvibrio gilvus ATCC 13127.</title>
        <authorList>
            <person name="Lucas S."/>
            <person name="Han J."/>
            <person name="Lapidus A."/>
            <person name="Cheng J.-F."/>
            <person name="Goodwin L."/>
            <person name="Pitluck S."/>
            <person name="Peters L."/>
            <person name="Munk A."/>
            <person name="Detter J.C."/>
            <person name="Han C."/>
            <person name="Tapia R."/>
            <person name="Land M."/>
            <person name="Hauser L."/>
            <person name="Kyrpides N."/>
            <person name="Ivanova N."/>
            <person name="Ovchinnikova G."/>
            <person name="Pagani I."/>
            <person name="Mead D."/>
            <person name="Brumm P."/>
            <person name="Woyke T."/>
        </authorList>
    </citation>
    <scope>NUCLEOTIDE SEQUENCE [LARGE SCALE GENOMIC DNA]</scope>
    <source>
        <strain evidence="12">ATCC 13127 / NRRL B-14078</strain>
    </source>
</reference>
<dbReference type="RefSeq" id="WP_013882220.1">
    <property type="nucleotide sequence ID" value="NC_015671.1"/>
</dbReference>
<sequence length="435" mass="45249">MPATLPPVPPPPVADRRAREAVLTPKAGTGPRGAWRTAARTDVPIGLAVGTLWSLGLLVAMRSANWMPLSIEGYWWAGLWLTITLATWRAAPRASFWVVAVGYPVTYSFVVTDGWGMSSPSHILPLLVAAFGVTRSGGLRVVPAVVASVGAELVLSAGLAGATRGVTGGEWFPAIDRSSAVQLTALVVAAAVIGSIMRRLALTSASLEQRNAELLALQEVRARAAVRDERTRIARELHDVVAHHVSAIVVRAQAADRVADRDPQAPREAVRWIAPAGREALDAMRSVVRVLRAADDESAPLAPTAGLESLPAVVERVRAAGVVVTAELPAPLPACPPAVGLAVVRVAQEALTNVLVHSAATEAVLTLSVAGGTLVLDVRDPGPPRAEASRGGNGLVHMRERAAAAGGTLAVGPAPDGGWRVLLMVPTNGRDGAMR</sequence>
<keyword evidence="4" id="KW-0808">Transferase</keyword>
<evidence type="ECO:0000259" key="10">
    <source>
        <dbReference type="Pfam" id="PF07730"/>
    </source>
</evidence>
<accession>F8A2X3</accession>
<dbReference type="EMBL" id="CP002665">
    <property type="protein sequence ID" value="AEI10690.1"/>
    <property type="molecule type" value="Genomic_DNA"/>
</dbReference>
<feature type="transmembrane region" description="Helical" evidence="9">
    <location>
        <begin position="73"/>
        <end position="91"/>
    </location>
</feature>
<keyword evidence="9" id="KW-1133">Transmembrane helix</keyword>
<dbReference type="Proteomes" id="UP000000485">
    <property type="component" value="Chromosome"/>
</dbReference>
<organism evidence="11 12">
    <name type="scientific">Cellulomonas gilvus (strain ATCC 13127 / NRRL B-14078)</name>
    <name type="common">Cellvibrio gilvus</name>
    <dbReference type="NCBI Taxonomy" id="593907"/>
    <lineage>
        <taxon>Bacteria</taxon>
        <taxon>Bacillati</taxon>
        <taxon>Actinomycetota</taxon>
        <taxon>Actinomycetes</taxon>
        <taxon>Micrococcales</taxon>
        <taxon>Cellulomonadaceae</taxon>
        <taxon>Cellulomonas</taxon>
    </lineage>
</organism>
<dbReference type="GO" id="GO:0016020">
    <property type="term" value="C:membrane"/>
    <property type="evidence" value="ECO:0007669"/>
    <property type="project" value="InterPro"/>
</dbReference>
<evidence type="ECO:0000313" key="11">
    <source>
        <dbReference type="EMBL" id="AEI10690.1"/>
    </source>
</evidence>
<keyword evidence="8" id="KW-0902">Two-component regulatory system</keyword>
<dbReference type="eggNOG" id="COG4585">
    <property type="taxonomic scope" value="Bacteria"/>
</dbReference>
<dbReference type="CDD" id="cd16917">
    <property type="entry name" value="HATPase_UhpB-NarQ-NarX-like"/>
    <property type="match status" value="1"/>
</dbReference>
<evidence type="ECO:0000256" key="1">
    <source>
        <dbReference type="ARBA" id="ARBA00000085"/>
    </source>
</evidence>
<comment type="catalytic activity">
    <reaction evidence="1">
        <text>ATP + protein L-histidine = ADP + protein N-phospho-L-histidine.</text>
        <dbReference type="EC" id="2.7.13.3"/>
    </reaction>
</comment>
<dbReference type="Gene3D" id="1.20.5.1930">
    <property type="match status" value="1"/>
</dbReference>
<dbReference type="SUPFAM" id="SSF55874">
    <property type="entry name" value="ATPase domain of HSP90 chaperone/DNA topoisomerase II/histidine kinase"/>
    <property type="match status" value="1"/>
</dbReference>
<protein>
    <recommendedName>
        <fullName evidence="2">histidine kinase</fullName>
        <ecNumber evidence="2">2.7.13.3</ecNumber>
    </recommendedName>
</protein>
<evidence type="ECO:0000256" key="9">
    <source>
        <dbReference type="SAM" id="Phobius"/>
    </source>
</evidence>
<evidence type="ECO:0000256" key="2">
    <source>
        <dbReference type="ARBA" id="ARBA00012438"/>
    </source>
</evidence>
<keyword evidence="7" id="KW-0067">ATP-binding</keyword>
<dbReference type="InterPro" id="IPR050482">
    <property type="entry name" value="Sensor_HK_TwoCompSys"/>
</dbReference>
<dbReference type="HOGENOM" id="CLU_000445_20_1_11"/>
<dbReference type="PANTHER" id="PTHR24421:SF10">
    <property type="entry name" value="NITRATE_NITRITE SENSOR PROTEIN NARQ"/>
    <property type="match status" value="1"/>
</dbReference>
<feature type="domain" description="Signal transduction histidine kinase subgroup 3 dimerisation and phosphoacceptor" evidence="10">
    <location>
        <begin position="229"/>
        <end position="295"/>
    </location>
</feature>
<evidence type="ECO:0000256" key="7">
    <source>
        <dbReference type="ARBA" id="ARBA00022840"/>
    </source>
</evidence>
<dbReference type="AlphaFoldDB" id="F8A2X3"/>
<dbReference type="PANTHER" id="PTHR24421">
    <property type="entry name" value="NITRATE/NITRITE SENSOR PROTEIN NARX-RELATED"/>
    <property type="match status" value="1"/>
</dbReference>
<dbReference type="Gene3D" id="3.30.565.10">
    <property type="entry name" value="Histidine kinase-like ATPase, C-terminal domain"/>
    <property type="match status" value="1"/>
</dbReference>
<evidence type="ECO:0000256" key="4">
    <source>
        <dbReference type="ARBA" id="ARBA00022679"/>
    </source>
</evidence>
<dbReference type="GO" id="GO:0005524">
    <property type="term" value="F:ATP binding"/>
    <property type="evidence" value="ECO:0007669"/>
    <property type="project" value="UniProtKB-KW"/>
</dbReference>
<keyword evidence="5" id="KW-0547">Nucleotide-binding</keyword>
<keyword evidence="9" id="KW-0472">Membrane</keyword>
<evidence type="ECO:0000256" key="5">
    <source>
        <dbReference type="ARBA" id="ARBA00022741"/>
    </source>
</evidence>
<dbReference type="KEGG" id="cga:Celgi_0162"/>
<dbReference type="Pfam" id="PF07730">
    <property type="entry name" value="HisKA_3"/>
    <property type="match status" value="1"/>
</dbReference>
<keyword evidence="6 11" id="KW-0418">Kinase</keyword>
<dbReference type="InterPro" id="IPR036890">
    <property type="entry name" value="HATPase_C_sf"/>
</dbReference>
<keyword evidence="9" id="KW-0812">Transmembrane</keyword>